<evidence type="ECO:0000259" key="6">
    <source>
        <dbReference type="Pfam" id="PF01408"/>
    </source>
</evidence>
<dbReference type="PANTHER" id="PTHR43818:SF1">
    <property type="entry name" value="GLYCOSYL HYDROLASE FAMILY 109 PROTEIN"/>
    <property type="match status" value="1"/>
</dbReference>
<keyword evidence="9" id="KW-1185">Reference proteome</keyword>
<dbReference type="SUPFAM" id="SSF55347">
    <property type="entry name" value="Glyceraldehyde-3-phosphate dehydrogenase-like, C-terminal domain"/>
    <property type="match status" value="1"/>
</dbReference>
<dbReference type="InterPro" id="IPR050463">
    <property type="entry name" value="Gfo/Idh/MocA_oxidrdct_glycsds"/>
</dbReference>
<evidence type="ECO:0000256" key="1">
    <source>
        <dbReference type="ARBA" id="ARBA00001911"/>
    </source>
</evidence>
<keyword evidence="5" id="KW-0326">Glycosidase</keyword>
<dbReference type="GO" id="GO:0016798">
    <property type="term" value="F:hydrolase activity, acting on glycosyl bonds"/>
    <property type="evidence" value="ECO:0007669"/>
    <property type="project" value="UniProtKB-KW"/>
</dbReference>
<organism evidence="8 9">
    <name type="scientific">Geodia barretti</name>
    <name type="common">Barrett's horny sponge</name>
    <dbReference type="NCBI Taxonomy" id="519541"/>
    <lineage>
        <taxon>Eukaryota</taxon>
        <taxon>Metazoa</taxon>
        <taxon>Porifera</taxon>
        <taxon>Demospongiae</taxon>
        <taxon>Heteroscleromorpha</taxon>
        <taxon>Tetractinellida</taxon>
        <taxon>Astrophorina</taxon>
        <taxon>Geodiidae</taxon>
        <taxon>Geodia</taxon>
    </lineage>
</organism>
<evidence type="ECO:0000313" key="9">
    <source>
        <dbReference type="Proteomes" id="UP001174909"/>
    </source>
</evidence>
<proteinExistence type="inferred from homology"/>
<dbReference type="GO" id="GO:0000166">
    <property type="term" value="F:nucleotide binding"/>
    <property type="evidence" value="ECO:0007669"/>
    <property type="project" value="InterPro"/>
</dbReference>
<evidence type="ECO:0000256" key="2">
    <source>
        <dbReference type="ARBA" id="ARBA00009329"/>
    </source>
</evidence>
<dbReference type="EMBL" id="CASHTH010003231">
    <property type="protein sequence ID" value="CAI8042001.1"/>
    <property type="molecule type" value="Genomic_DNA"/>
</dbReference>
<protein>
    <submittedName>
        <fullName evidence="8">Glycosyl hydrolase family 109 protein</fullName>
    </submittedName>
</protein>
<accession>A0AA35T720</accession>
<dbReference type="InterPro" id="IPR000683">
    <property type="entry name" value="Gfo/Idh/MocA-like_OxRdtase_N"/>
</dbReference>
<dbReference type="Gene3D" id="3.30.360.10">
    <property type="entry name" value="Dihydrodipicolinate Reductase, domain 2"/>
    <property type="match status" value="1"/>
</dbReference>
<dbReference type="SUPFAM" id="SSF51735">
    <property type="entry name" value="NAD(P)-binding Rossmann-fold domains"/>
    <property type="match status" value="1"/>
</dbReference>
<dbReference type="Gene3D" id="3.40.50.720">
    <property type="entry name" value="NAD(P)-binding Rossmann-like Domain"/>
    <property type="match status" value="1"/>
</dbReference>
<dbReference type="PANTHER" id="PTHR43818">
    <property type="entry name" value="BCDNA.GH03377"/>
    <property type="match status" value="1"/>
</dbReference>
<dbReference type="Pfam" id="PF21252">
    <property type="entry name" value="Glyco_hydro_109_C"/>
    <property type="match status" value="1"/>
</dbReference>
<evidence type="ECO:0000256" key="4">
    <source>
        <dbReference type="ARBA" id="ARBA00023027"/>
    </source>
</evidence>
<dbReference type="InterPro" id="IPR036291">
    <property type="entry name" value="NAD(P)-bd_dom_sf"/>
</dbReference>
<feature type="domain" description="Gfo/Idh/MocA-like oxidoreductase N-terminal" evidence="6">
    <location>
        <begin position="5"/>
        <end position="120"/>
    </location>
</feature>
<dbReference type="Proteomes" id="UP001174909">
    <property type="component" value="Unassembled WGS sequence"/>
</dbReference>
<name>A0AA35T720_GEOBA</name>
<keyword evidence="3 8" id="KW-0378">Hydrolase</keyword>
<evidence type="ECO:0000256" key="3">
    <source>
        <dbReference type="ARBA" id="ARBA00022801"/>
    </source>
</evidence>
<sequence length="386" mass="43420">MTSELKVGLVGVPRGSGFIRAFQTVNETALVAICDINTEVLNQVGDEHGIKERYTDFEQMAKSDLDVILVSTPMPLHVPQAVIALLEGKHVLSEVPAATDLEQCWHLVNAVKQSGKKYMMAENYTYMKPNVLVRELAQRGLFGEIYFGEGAYIHELKAGSERTKWRRKWQTGRNGSTYPTHSLGPVLQWFGERVCTVSCFGTGHHYHDPRGAHYENEDSTTMMCKTTNGGLIEIRVDMLSNRPHNLTYYSLQGTQGCYEAPRGFGDAPKIWLADYAEKMEWCSLWDFEEEFMPEMWRNPPEEALHAGHGGGDYFEIREFVDSIINDTKPPIDVYEALDMTVPGLVSEASINQGGIPLPVPDFREIQSFPDGLPEPLRDSEIISVQL</sequence>
<evidence type="ECO:0000313" key="8">
    <source>
        <dbReference type="EMBL" id="CAI8042001.1"/>
    </source>
</evidence>
<dbReference type="AlphaFoldDB" id="A0AA35T720"/>
<comment type="similarity">
    <text evidence="2">Belongs to the Gfo/Idh/MocA family. Glycosyl hydrolase 109 subfamily.</text>
</comment>
<reference evidence="8" key="1">
    <citation type="submission" date="2023-03" db="EMBL/GenBank/DDBJ databases">
        <authorList>
            <person name="Steffen K."/>
            <person name="Cardenas P."/>
        </authorList>
    </citation>
    <scope>NUCLEOTIDE SEQUENCE</scope>
</reference>
<gene>
    <name evidence="8" type="ORF">GBAR_LOCUS23325</name>
</gene>
<feature type="domain" description="Glycosyl hydrolase 109 C-terminal" evidence="7">
    <location>
        <begin position="135"/>
        <end position="275"/>
    </location>
</feature>
<keyword evidence="4" id="KW-0520">NAD</keyword>
<dbReference type="InterPro" id="IPR049303">
    <property type="entry name" value="Glyco_hydro_109_C"/>
</dbReference>
<comment type="cofactor">
    <cofactor evidence="1">
        <name>NAD(+)</name>
        <dbReference type="ChEBI" id="CHEBI:57540"/>
    </cofactor>
</comment>
<comment type="caution">
    <text evidence="8">The sequence shown here is derived from an EMBL/GenBank/DDBJ whole genome shotgun (WGS) entry which is preliminary data.</text>
</comment>
<evidence type="ECO:0000259" key="7">
    <source>
        <dbReference type="Pfam" id="PF21252"/>
    </source>
</evidence>
<evidence type="ECO:0000256" key="5">
    <source>
        <dbReference type="ARBA" id="ARBA00023295"/>
    </source>
</evidence>
<dbReference type="Pfam" id="PF01408">
    <property type="entry name" value="GFO_IDH_MocA"/>
    <property type="match status" value="1"/>
</dbReference>